<dbReference type="AlphaFoldDB" id="A0A382JDL5"/>
<gene>
    <name evidence="1" type="ORF">METZ01_LOCUS262047</name>
</gene>
<accession>A0A382JDL5</accession>
<dbReference type="EMBL" id="UINC01073083">
    <property type="protein sequence ID" value="SVC09193.1"/>
    <property type="molecule type" value="Genomic_DNA"/>
</dbReference>
<evidence type="ECO:0000313" key="1">
    <source>
        <dbReference type="EMBL" id="SVC09193.1"/>
    </source>
</evidence>
<reference evidence="1" key="1">
    <citation type="submission" date="2018-05" db="EMBL/GenBank/DDBJ databases">
        <authorList>
            <person name="Lanie J.A."/>
            <person name="Ng W.-L."/>
            <person name="Kazmierczak K.M."/>
            <person name="Andrzejewski T.M."/>
            <person name="Davidsen T.M."/>
            <person name="Wayne K.J."/>
            <person name="Tettelin H."/>
            <person name="Glass J.I."/>
            <person name="Rusch D."/>
            <person name="Podicherti R."/>
            <person name="Tsui H.-C.T."/>
            <person name="Winkler M.E."/>
        </authorList>
    </citation>
    <scope>NUCLEOTIDE SEQUENCE</scope>
</reference>
<feature type="non-terminal residue" evidence="1">
    <location>
        <position position="26"/>
    </location>
</feature>
<proteinExistence type="predicted"/>
<organism evidence="1">
    <name type="scientific">marine metagenome</name>
    <dbReference type="NCBI Taxonomy" id="408172"/>
    <lineage>
        <taxon>unclassified sequences</taxon>
        <taxon>metagenomes</taxon>
        <taxon>ecological metagenomes</taxon>
    </lineage>
</organism>
<sequence length="26" mass="3019">MEVETMNQTNDYKVADISLAEFGRKE</sequence>
<protein>
    <submittedName>
        <fullName evidence="1">Uncharacterized protein</fullName>
    </submittedName>
</protein>
<name>A0A382JDL5_9ZZZZ</name>